<evidence type="ECO:0000313" key="2">
    <source>
        <dbReference type="Proteomes" id="UP000326837"/>
    </source>
</evidence>
<dbReference type="Proteomes" id="UP000326837">
    <property type="component" value="Chromosome"/>
</dbReference>
<dbReference type="AlphaFoldDB" id="A0A5K7XIU9"/>
<evidence type="ECO:0000313" key="1">
    <source>
        <dbReference type="EMBL" id="BBO34276.1"/>
    </source>
</evidence>
<dbReference type="KEGG" id="lpav:PLANPX_3888"/>
<name>A0A5K7XIU9_9BACT</name>
<dbReference type="EMBL" id="AP021861">
    <property type="protein sequence ID" value="BBO34276.1"/>
    <property type="molecule type" value="Genomic_DNA"/>
</dbReference>
<organism evidence="1 2">
    <name type="scientific">Lacipirellula parvula</name>
    <dbReference type="NCBI Taxonomy" id="2650471"/>
    <lineage>
        <taxon>Bacteria</taxon>
        <taxon>Pseudomonadati</taxon>
        <taxon>Planctomycetota</taxon>
        <taxon>Planctomycetia</taxon>
        <taxon>Pirellulales</taxon>
        <taxon>Lacipirellulaceae</taxon>
        <taxon>Lacipirellula</taxon>
    </lineage>
</organism>
<proteinExistence type="predicted"/>
<protein>
    <submittedName>
        <fullName evidence="1">Uncharacterized protein</fullName>
    </submittedName>
</protein>
<keyword evidence="2" id="KW-1185">Reference proteome</keyword>
<gene>
    <name evidence="1" type="ORF">PLANPX_3888</name>
</gene>
<dbReference type="RefSeq" id="WP_152099885.1">
    <property type="nucleotide sequence ID" value="NZ_AP021861.1"/>
</dbReference>
<accession>A0A5K7XIU9</accession>
<reference evidence="2" key="1">
    <citation type="submission" date="2019-10" db="EMBL/GenBank/DDBJ databases">
        <title>Lacipirellula parvula gen. nov., sp. nov., representing a lineage of planctomycetes widespread in freshwater anoxic habitats, and description of the family Lacipirellulaceae.</title>
        <authorList>
            <person name="Dedysh S.N."/>
            <person name="Kulichevskaya I.S."/>
            <person name="Beletsky A.V."/>
            <person name="Rakitin A.L."/>
            <person name="Mardanov A.V."/>
            <person name="Ivanova A.A."/>
            <person name="Saltykova V.X."/>
            <person name="Rijpstra W.I.C."/>
            <person name="Sinninghe Damste J.S."/>
            <person name="Ravin N.V."/>
        </authorList>
    </citation>
    <scope>NUCLEOTIDE SEQUENCE [LARGE SCALE GENOMIC DNA]</scope>
    <source>
        <strain evidence="2">PX69</strain>
    </source>
</reference>
<sequence>MDAMFFKFVKEEWKDITESANQAWTDHQLRCHGTHSREIFDAVKEYCGQPVPSDMPELAKRMIDHSKLILKIHRSRPD</sequence>